<dbReference type="PROSITE" id="PS51154">
    <property type="entry name" value="MACRO"/>
    <property type="match status" value="1"/>
</dbReference>
<comment type="caution">
    <text evidence="2">The sequence shown here is derived from an EMBL/GenBank/DDBJ whole genome shotgun (WGS) entry which is preliminary data.</text>
</comment>
<feature type="domain" description="Macro" evidence="1">
    <location>
        <begin position="1"/>
        <end position="171"/>
    </location>
</feature>
<dbReference type="CDD" id="cd02908">
    <property type="entry name" value="Macro_OAADPr_deacetylase"/>
    <property type="match status" value="1"/>
</dbReference>
<gene>
    <name evidence="2" type="ORF">ACFFLM_01240</name>
</gene>
<dbReference type="Proteomes" id="UP001589733">
    <property type="component" value="Unassembled WGS sequence"/>
</dbReference>
<dbReference type="InterPro" id="IPR002589">
    <property type="entry name" value="Macro_dom"/>
</dbReference>
<protein>
    <submittedName>
        <fullName evidence="2">Macro domain-containing protein</fullName>
    </submittedName>
</protein>
<dbReference type="EMBL" id="JBHLYR010000008">
    <property type="protein sequence ID" value="MFB9990613.1"/>
    <property type="molecule type" value="Genomic_DNA"/>
</dbReference>
<dbReference type="Gene3D" id="3.40.220.10">
    <property type="entry name" value="Leucine Aminopeptidase, subunit E, domain 1"/>
    <property type="match status" value="1"/>
</dbReference>
<organism evidence="2 3">
    <name type="scientific">Deinococcus oregonensis</name>
    <dbReference type="NCBI Taxonomy" id="1805970"/>
    <lineage>
        <taxon>Bacteria</taxon>
        <taxon>Thermotogati</taxon>
        <taxon>Deinococcota</taxon>
        <taxon>Deinococci</taxon>
        <taxon>Deinococcales</taxon>
        <taxon>Deinococcaceae</taxon>
        <taxon>Deinococcus</taxon>
    </lineage>
</organism>
<dbReference type="Pfam" id="PF01661">
    <property type="entry name" value="Macro"/>
    <property type="match status" value="1"/>
</dbReference>
<sequence>MPLELVQGDIAAQTTCAVVTAANKELMGGGGVDGVIHRAAGPDLLRAIRPLGGTPTGTAVITPAFGLSRQGVKHVIHAVGPIWRGGQSGEAELLAGAYRHSLRLALEHGCASVAFPSISTGVYGYPVEKAAPVALAAIAEVLAEHPELTVRVVLYDAGNLHVFERAWARLQHTGQERGQNPNA</sequence>
<evidence type="ECO:0000313" key="3">
    <source>
        <dbReference type="Proteomes" id="UP001589733"/>
    </source>
</evidence>
<dbReference type="PANTHER" id="PTHR11106">
    <property type="entry name" value="GANGLIOSIDE INDUCED DIFFERENTIATION ASSOCIATED PROTEIN 2-RELATED"/>
    <property type="match status" value="1"/>
</dbReference>
<reference evidence="2 3" key="1">
    <citation type="submission" date="2024-09" db="EMBL/GenBank/DDBJ databases">
        <authorList>
            <person name="Sun Q."/>
            <person name="Mori K."/>
        </authorList>
    </citation>
    <scope>NUCLEOTIDE SEQUENCE [LARGE SCALE GENOMIC DNA]</scope>
    <source>
        <strain evidence="2 3">JCM 13503</strain>
    </source>
</reference>
<proteinExistence type="predicted"/>
<dbReference type="InterPro" id="IPR043472">
    <property type="entry name" value="Macro_dom-like"/>
</dbReference>
<dbReference type="RefSeq" id="WP_380004705.1">
    <property type="nucleotide sequence ID" value="NZ_JBHLYR010000008.1"/>
</dbReference>
<evidence type="ECO:0000313" key="2">
    <source>
        <dbReference type="EMBL" id="MFB9990613.1"/>
    </source>
</evidence>
<name>A0ABV6ASX7_9DEIO</name>
<accession>A0ABV6ASX7</accession>
<dbReference type="PANTHER" id="PTHR11106:SF27">
    <property type="entry name" value="MACRO DOMAIN-CONTAINING PROTEIN"/>
    <property type="match status" value="1"/>
</dbReference>
<dbReference type="SUPFAM" id="SSF52949">
    <property type="entry name" value="Macro domain-like"/>
    <property type="match status" value="1"/>
</dbReference>
<dbReference type="SMART" id="SM00506">
    <property type="entry name" value="A1pp"/>
    <property type="match status" value="1"/>
</dbReference>
<keyword evidence="3" id="KW-1185">Reference proteome</keyword>
<evidence type="ECO:0000259" key="1">
    <source>
        <dbReference type="PROSITE" id="PS51154"/>
    </source>
</evidence>